<organism evidence="2 3">
    <name type="scientific">Sphingomonas chungangi</name>
    <dbReference type="NCBI Taxonomy" id="2683589"/>
    <lineage>
        <taxon>Bacteria</taxon>
        <taxon>Pseudomonadati</taxon>
        <taxon>Pseudomonadota</taxon>
        <taxon>Alphaproteobacteria</taxon>
        <taxon>Sphingomonadales</taxon>
        <taxon>Sphingomonadaceae</taxon>
        <taxon>Sphingomonas</taxon>
    </lineage>
</organism>
<dbReference type="RefSeq" id="WP_160366380.1">
    <property type="nucleotide sequence ID" value="NZ_JACEIB010000002.1"/>
</dbReference>
<dbReference type="Gene3D" id="1.10.8.60">
    <property type="match status" value="1"/>
</dbReference>
<proteinExistence type="predicted"/>
<evidence type="ECO:0000259" key="1">
    <source>
        <dbReference type="Pfam" id="PF22688"/>
    </source>
</evidence>
<evidence type="ECO:0000313" key="2">
    <source>
        <dbReference type="EMBL" id="MBA2933238.1"/>
    </source>
</evidence>
<accession>A0A838L6N5</accession>
<keyword evidence="3" id="KW-1185">Reference proteome</keyword>
<dbReference type="AlphaFoldDB" id="A0A838L6N5"/>
<feature type="domain" description="Hda lid" evidence="1">
    <location>
        <begin position="129"/>
        <end position="193"/>
    </location>
</feature>
<dbReference type="Proteomes" id="UP000570166">
    <property type="component" value="Unassembled WGS sequence"/>
</dbReference>
<comment type="caution">
    <text evidence="2">The sequence shown here is derived from an EMBL/GenBank/DDBJ whole genome shotgun (WGS) entry which is preliminary data.</text>
</comment>
<evidence type="ECO:0000313" key="3">
    <source>
        <dbReference type="Proteomes" id="UP000570166"/>
    </source>
</evidence>
<dbReference type="SUPFAM" id="SSF52540">
    <property type="entry name" value="P-loop containing nucleoside triphosphate hydrolases"/>
    <property type="match status" value="1"/>
</dbReference>
<dbReference type="Pfam" id="PF22688">
    <property type="entry name" value="Hda_lid"/>
    <property type="match status" value="1"/>
</dbReference>
<protein>
    <submittedName>
        <fullName evidence="2">Chromosomal replication initiator DnaA</fullName>
    </submittedName>
</protein>
<reference evidence="2 3" key="1">
    <citation type="submission" date="2020-07" db="EMBL/GenBank/DDBJ databases">
        <authorList>
            <person name="Sun Q."/>
        </authorList>
    </citation>
    <scope>NUCLEOTIDE SEQUENCE [LARGE SCALE GENOMIC DNA]</scope>
    <source>
        <strain evidence="2 3">CGMCC 1.13654</strain>
    </source>
</reference>
<dbReference type="InterPro" id="IPR027417">
    <property type="entry name" value="P-loop_NTPase"/>
</dbReference>
<sequence length="202" mass="22165">MSQIALPLDWPEDERDDQFILSAANAAVAKHLEHWALWPVPITILTGPRKSGRSLLGRLFAQKTGGRLIDDAWKQEEETVFHAWNSAMTSRRPLLIVADAAPPEWAVALPDLASRLTATPRVAILPPDDELLAALLERGLAHRGLPAPPTLIAWLSARIERSYVGIIAAVDALDRASLTRHHRLTIPLARETLIQGGVIDDS</sequence>
<dbReference type="EMBL" id="JACEIB010000002">
    <property type="protein sequence ID" value="MBA2933238.1"/>
    <property type="molecule type" value="Genomic_DNA"/>
</dbReference>
<dbReference type="InterPro" id="IPR055199">
    <property type="entry name" value="Hda_lid"/>
</dbReference>
<gene>
    <name evidence="2" type="ORF">HZF05_03930</name>
</gene>
<name>A0A838L6N5_9SPHN</name>